<feature type="transmembrane region" description="Helical" evidence="1">
    <location>
        <begin position="113"/>
        <end position="136"/>
    </location>
</feature>
<evidence type="ECO:0000313" key="3">
    <source>
        <dbReference type="Proteomes" id="UP001055460"/>
    </source>
</evidence>
<feature type="transmembrane region" description="Helical" evidence="1">
    <location>
        <begin position="378"/>
        <end position="395"/>
    </location>
</feature>
<sequence>MFAATLSRWTMSYFAAALIFLVLGETMMVLGFGYPVLALEAPETLALVHIVALGWLSLLMTGALLQFVPVLVGQPLSLPTVALPALLFLIVGIATLTLGFVGLSGAIDVPVTLLPLGAAFSIVGFSVLGFSFAVTLWHARPLPLPARFVAVGLAALFGTMLLGGVYAGVLSGLIDAAGAIDLTVDGLSLHASLGLCGWLSFTTMGVSYRLLTMFMLSPDKERTSSRVVFMLGAFCLGVLAAAVPVILVGTVGRSPLFLLAVGSGAAVVAIYVGDILRIYRERRRKAIELNSRASIGAFVSLVAAAMLFVALLSAGRLDEAIGAVIYLATFGWLTGMGLAQLYKIVPFMTWLECYGPALGRMPTPRVQDLVSETSALRWFRLFYLTVAVGSLALLIGSAPIFRFASLGQLIAVNALILEFVRTRRLINVPAELRLPDGLVRPGLFLPSFPHGGSHEPRSL</sequence>
<keyword evidence="1" id="KW-0812">Transmembrane</keyword>
<name>A0A9Q8YBC0_ENSAD</name>
<feature type="transmembrane region" description="Helical" evidence="1">
    <location>
        <begin position="148"/>
        <end position="167"/>
    </location>
</feature>
<protein>
    <recommendedName>
        <fullName evidence="4">Transmembrane protein</fullName>
    </recommendedName>
</protein>
<keyword evidence="2" id="KW-0614">Plasmid</keyword>
<evidence type="ECO:0008006" key="4">
    <source>
        <dbReference type="Google" id="ProtNLM"/>
    </source>
</evidence>
<keyword evidence="1" id="KW-1133">Transmembrane helix</keyword>
<keyword evidence="1" id="KW-0472">Membrane</keyword>
<proteinExistence type="predicted"/>
<feature type="transmembrane region" description="Helical" evidence="1">
    <location>
        <begin position="254"/>
        <end position="272"/>
    </location>
</feature>
<geneLocation type="plasmid" evidence="2 3">
    <name>pA</name>
</geneLocation>
<dbReference type="RefSeq" id="WP_060521138.1">
    <property type="nucleotide sequence ID" value="NZ_CP098808.1"/>
</dbReference>
<feature type="transmembrane region" description="Helical" evidence="1">
    <location>
        <begin position="46"/>
        <end position="73"/>
    </location>
</feature>
<organism evidence="2 3">
    <name type="scientific">Ensifer adhaerens</name>
    <name type="common">Sinorhizobium morelense</name>
    <dbReference type="NCBI Taxonomy" id="106592"/>
    <lineage>
        <taxon>Bacteria</taxon>
        <taxon>Pseudomonadati</taxon>
        <taxon>Pseudomonadota</taxon>
        <taxon>Alphaproteobacteria</taxon>
        <taxon>Hyphomicrobiales</taxon>
        <taxon>Rhizobiaceae</taxon>
        <taxon>Sinorhizobium/Ensifer group</taxon>
        <taxon>Ensifer</taxon>
    </lineage>
</organism>
<feature type="transmembrane region" description="Helical" evidence="1">
    <location>
        <begin position="320"/>
        <end position="342"/>
    </location>
</feature>
<evidence type="ECO:0000256" key="1">
    <source>
        <dbReference type="SAM" id="Phobius"/>
    </source>
</evidence>
<dbReference type="EMBL" id="CP098808">
    <property type="protein sequence ID" value="USJ25441.1"/>
    <property type="molecule type" value="Genomic_DNA"/>
</dbReference>
<evidence type="ECO:0000313" key="2">
    <source>
        <dbReference type="EMBL" id="USJ25441.1"/>
    </source>
</evidence>
<reference evidence="2" key="1">
    <citation type="submission" date="2022-06" db="EMBL/GenBank/DDBJ databases">
        <title>Physiological and biochemical characterization and genomic elucidation of a strain of the genus Ensifer adhaerens M8 that combines arsenic oxidation and chromium reduction.</title>
        <authorList>
            <person name="Li X."/>
            <person name="Yu c."/>
        </authorList>
    </citation>
    <scope>NUCLEOTIDE SEQUENCE</scope>
    <source>
        <strain evidence="2">M8</strain>
        <plasmid evidence="2">pA</plasmid>
    </source>
</reference>
<feature type="transmembrane region" description="Helical" evidence="1">
    <location>
        <begin position="12"/>
        <end position="34"/>
    </location>
</feature>
<dbReference type="OrthoDB" id="5245199at2"/>
<feature type="transmembrane region" description="Helical" evidence="1">
    <location>
        <begin position="293"/>
        <end position="314"/>
    </location>
</feature>
<feature type="transmembrane region" description="Helical" evidence="1">
    <location>
        <begin position="187"/>
        <end position="206"/>
    </location>
</feature>
<dbReference type="AlphaFoldDB" id="A0A9Q8YBC0"/>
<accession>A0A9Q8YBC0</accession>
<dbReference type="Proteomes" id="UP001055460">
    <property type="component" value="Plasmid pA"/>
</dbReference>
<feature type="transmembrane region" description="Helical" evidence="1">
    <location>
        <begin position="85"/>
        <end position="107"/>
    </location>
</feature>
<gene>
    <name evidence="2" type="ORF">NE863_23350</name>
</gene>
<feature type="transmembrane region" description="Helical" evidence="1">
    <location>
        <begin position="227"/>
        <end position="248"/>
    </location>
</feature>